<name>A0AAE3XJH5_9DEIO</name>
<organism evidence="1 2">
    <name type="scientific">Deinococcus soli</name>
    <name type="common">ex Cha et al. 2016</name>
    <dbReference type="NCBI Taxonomy" id="1309411"/>
    <lineage>
        <taxon>Bacteria</taxon>
        <taxon>Thermotogati</taxon>
        <taxon>Deinococcota</taxon>
        <taxon>Deinococci</taxon>
        <taxon>Deinococcales</taxon>
        <taxon>Deinococcaceae</taxon>
        <taxon>Deinococcus</taxon>
    </lineage>
</organism>
<dbReference type="Proteomes" id="UP001185331">
    <property type="component" value="Unassembled WGS sequence"/>
</dbReference>
<dbReference type="AlphaFoldDB" id="A0AAE3XJH5"/>
<dbReference type="RefSeq" id="WP_309859477.1">
    <property type="nucleotide sequence ID" value="NZ_JAVDQJ010000034.1"/>
</dbReference>
<evidence type="ECO:0000313" key="2">
    <source>
        <dbReference type="Proteomes" id="UP001185331"/>
    </source>
</evidence>
<sequence>MTTSTVPWFEHLSYTKSEVVFIPNFWSHAATVRSHLDDAFREVVRQQRFPKMRLFTGSGLRNDLTVQLLKQPLFAGETFPEWIERVIGTPDFCVALNNTSSYSEPLAALLTETITQPASRHLGTLLGGYEAYLFAGRYDATPFGIHDDVDHSLLLHLGPAPQDVLIWPRAEYEKIAGPSGTAMIDFDIAAKAPWAQHLTFRENDLLMIPQGDFHVFMRPNYSVTLGLIPHPTTLAGFLSRVMTEFTRDLTSANEDASYVTWPALPGQIERLLDADGVLQLPVRDLVRQSSLRLESNGYLIPSPPMLGVAGAEEHTFQRRAPYPLLWESSCDQVTIYARGRTLKFRELPHMHRVLERISGGTPFSIADLIRVTGDTWGADLATHLVTALWAHRAIEVVHGV</sequence>
<evidence type="ECO:0000313" key="1">
    <source>
        <dbReference type="EMBL" id="MDR6221440.1"/>
    </source>
</evidence>
<comment type="caution">
    <text evidence="1">The sequence shown here is derived from an EMBL/GenBank/DDBJ whole genome shotgun (WGS) entry which is preliminary data.</text>
</comment>
<dbReference type="EMBL" id="JAVDQK010000034">
    <property type="protein sequence ID" value="MDR6221440.1"/>
    <property type="molecule type" value="Genomic_DNA"/>
</dbReference>
<gene>
    <name evidence="1" type="ORF">J2Y00_005076</name>
</gene>
<accession>A0AAE3XJH5</accession>
<evidence type="ECO:0008006" key="3">
    <source>
        <dbReference type="Google" id="ProtNLM"/>
    </source>
</evidence>
<reference evidence="1" key="1">
    <citation type="submission" date="2023-07" db="EMBL/GenBank/DDBJ databases">
        <title>Sorghum-associated microbial communities from plants grown in Nebraska, USA.</title>
        <authorList>
            <person name="Schachtman D."/>
        </authorList>
    </citation>
    <scope>NUCLEOTIDE SEQUENCE</scope>
    <source>
        <strain evidence="1">BE330</strain>
    </source>
</reference>
<proteinExistence type="predicted"/>
<protein>
    <recommendedName>
        <fullName evidence="3">JmjC domain-containing protein</fullName>
    </recommendedName>
</protein>